<dbReference type="InterPro" id="IPR029154">
    <property type="entry name" value="HIBADH-like_NADP-bd"/>
</dbReference>
<dbReference type="Pfam" id="PF03446">
    <property type="entry name" value="NAD_binding_2"/>
    <property type="match status" value="1"/>
</dbReference>
<reference evidence="8 9" key="1">
    <citation type="submission" date="2022-02" db="EMBL/GenBank/DDBJ databases">
        <authorList>
            <person name="Zhuang L."/>
        </authorList>
    </citation>
    <scope>NUCLEOTIDE SEQUENCE [LARGE SCALE GENOMIC DNA]</scope>
    <source>
        <strain evidence="8 9">C32</strain>
    </source>
</reference>
<dbReference type="EMBL" id="JAKOGG010000002">
    <property type="protein sequence ID" value="MCS4555453.1"/>
    <property type="molecule type" value="Genomic_DNA"/>
</dbReference>
<proteinExistence type="inferred from homology"/>
<dbReference type="InterPro" id="IPR015815">
    <property type="entry name" value="HIBADH-related"/>
</dbReference>
<evidence type="ECO:0000259" key="6">
    <source>
        <dbReference type="Pfam" id="PF03446"/>
    </source>
</evidence>
<dbReference type="EC" id="1.1.1.31" evidence="5"/>
<dbReference type="SUPFAM" id="SSF51735">
    <property type="entry name" value="NAD(P)-binding Rossmann-fold domains"/>
    <property type="match status" value="1"/>
</dbReference>
<dbReference type="PROSITE" id="PS00895">
    <property type="entry name" value="3_HYDROXYISOBUT_DH"/>
    <property type="match status" value="1"/>
</dbReference>
<feature type="domain" description="3-hydroxyisobutyrate dehydrogenase-like NAD-binding" evidence="7">
    <location>
        <begin position="168"/>
        <end position="291"/>
    </location>
</feature>
<keyword evidence="3 5" id="KW-0560">Oxidoreductase</keyword>
<dbReference type="InterPro" id="IPR011548">
    <property type="entry name" value="HIBADH"/>
</dbReference>
<evidence type="ECO:0000256" key="2">
    <source>
        <dbReference type="ARBA" id="ARBA00022456"/>
    </source>
</evidence>
<feature type="domain" description="6-phosphogluconate dehydrogenase NADP-binding" evidence="6">
    <location>
        <begin position="3"/>
        <end position="165"/>
    </location>
</feature>
<dbReference type="Gene3D" id="3.40.50.720">
    <property type="entry name" value="NAD(P)-binding Rossmann-like Domain"/>
    <property type="match status" value="1"/>
</dbReference>
<dbReference type="InterPro" id="IPR013328">
    <property type="entry name" value="6PGD_dom2"/>
</dbReference>
<evidence type="ECO:0000256" key="3">
    <source>
        <dbReference type="ARBA" id="ARBA00023002"/>
    </source>
</evidence>
<gene>
    <name evidence="8" type="primary">mmsB</name>
    <name evidence="8" type="ORF">L9G74_03290</name>
</gene>
<evidence type="ECO:0000313" key="8">
    <source>
        <dbReference type="EMBL" id="MCS4555453.1"/>
    </source>
</evidence>
<comment type="pathway">
    <text evidence="5">Amino-acid degradation; L-valine degradation.</text>
</comment>
<dbReference type="Proteomes" id="UP001201549">
    <property type="component" value="Unassembled WGS sequence"/>
</dbReference>
<dbReference type="InterPro" id="IPR008927">
    <property type="entry name" value="6-PGluconate_DH-like_C_sf"/>
</dbReference>
<protein>
    <recommendedName>
        <fullName evidence="5">3-hydroxyisobutyrate dehydrogenase</fullName>
        <shortName evidence="5">HIBADH</shortName>
        <ecNumber evidence="5">1.1.1.31</ecNumber>
    </recommendedName>
</protein>
<evidence type="ECO:0000256" key="1">
    <source>
        <dbReference type="ARBA" id="ARBA00009080"/>
    </source>
</evidence>
<keyword evidence="4 5" id="KW-0520">NAD</keyword>
<dbReference type="InterPro" id="IPR006115">
    <property type="entry name" value="6PGDH_NADP-bd"/>
</dbReference>
<dbReference type="SUPFAM" id="SSF48179">
    <property type="entry name" value="6-phosphogluconate dehydrogenase C-terminal domain-like"/>
    <property type="match status" value="1"/>
</dbReference>
<sequence>MTTVAFIGLGNMGAPMAANLLKNGFGVRVFDLVPATVSTLAAQGAEPCSSAIVAAQDAAIVISMLPEGRHAKALYLGDEKGAGLITQIHRDSLLIDCSTIDADSARAIAAAADARGMAFVDAPVSGGTAGAIAATLTFICGGSESAVARAKPVLQAMGRNIFHAGPAGSGQIAKICNNMLLGVLMAGTCEALSLGIDNGLDPAVLSDIIKASSGGNWTLEKYNPCPGVMAGVPASNDYKGGFMVDLMVKDLGLATQAALSTRSAMPMGALARNLFVHHAKQGHGHEDFSSLFCQYRPKSN</sequence>
<comment type="catalytic activity">
    <reaction evidence="5">
        <text>3-hydroxy-2-methylpropanoate + NAD(+) = 2-methyl-3-oxopropanoate + NADH + H(+)</text>
        <dbReference type="Rhea" id="RHEA:17681"/>
        <dbReference type="ChEBI" id="CHEBI:11805"/>
        <dbReference type="ChEBI" id="CHEBI:15378"/>
        <dbReference type="ChEBI" id="CHEBI:57540"/>
        <dbReference type="ChEBI" id="CHEBI:57700"/>
        <dbReference type="ChEBI" id="CHEBI:57945"/>
        <dbReference type="EC" id="1.1.1.31"/>
    </reaction>
</comment>
<dbReference type="Pfam" id="PF14833">
    <property type="entry name" value="NAD_binding_11"/>
    <property type="match status" value="1"/>
</dbReference>
<evidence type="ECO:0000259" key="7">
    <source>
        <dbReference type="Pfam" id="PF14833"/>
    </source>
</evidence>
<organism evidence="8 9">
    <name type="scientific">Shewanella electrica</name>
    <dbReference type="NCBI Taxonomy" id="515560"/>
    <lineage>
        <taxon>Bacteria</taxon>
        <taxon>Pseudomonadati</taxon>
        <taxon>Pseudomonadota</taxon>
        <taxon>Gammaproteobacteria</taxon>
        <taxon>Alteromonadales</taxon>
        <taxon>Shewanellaceae</taxon>
        <taxon>Shewanella</taxon>
    </lineage>
</organism>
<keyword evidence="2 5" id="KW-0101">Branched-chain amino acid catabolism</keyword>
<dbReference type="PIRSF" id="PIRSF000103">
    <property type="entry name" value="HIBADH"/>
    <property type="match status" value="1"/>
</dbReference>
<dbReference type="RefSeq" id="WP_238894856.1">
    <property type="nucleotide sequence ID" value="NZ_JAKOGG010000002.1"/>
</dbReference>
<accession>A0ABT2FGL8</accession>
<reference evidence="9" key="2">
    <citation type="submission" date="2023-07" db="EMBL/GenBank/DDBJ databases">
        <title>Shewanella mangrovi sp. nov., an acetaldehyde- degrading bacterium isolated from mangrove sediment.</title>
        <authorList>
            <person name="Liu Y."/>
        </authorList>
    </citation>
    <scope>NUCLEOTIDE SEQUENCE [LARGE SCALE GENOMIC DNA]</scope>
    <source>
        <strain evidence="9">C32</strain>
    </source>
</reference>
<dbReference type="InterPro" id="IPR036291">
    <property type="entry name" value="NAD(P)-bd_dom_sf"/>
</dbReference>
<dbReference type="PANTHER" id="PTHR22981:SF7">
    <property type="entry name" value="3-HYDROXYISOBUTYRATE DEHYDROGENASE, MITOCHONDRIAL"/>
    <property type="match status" value="1"/>
</dbReference>
<comment type="similarity">
    <text evidence="1 5">Belongs to the HIBADH-related family.</text>
</comment>
<dbReference type="GO" id="GO:0008442">
    <property type="term" value="F:3-hydroxyisobutyrate dehydrogenase activity"/>
    <property type="evidence" value="ECO:0007669"/>
    <property type="project" value="UniProtKB-EC"/>
</dbReference>
<dbReference type="Gene3D" id="1.10.1040.10">
    <property type="entry name" value="N-(1-d-carboxylethyl)-l-norvaline Dehydrogenase, domain 2"/>
    <property type="match status" value="1"/>
</dbReference>
<evidence type="ECO:0000256" key="5">
    <source>
        <dbReference type="RuleBase" id="RU910714"/>
    </source>
</evidence>
<dbReference type="NCBIfam" id="TIGR01692">
    <property type="entry name" value="HIBADH"/>
    <property type="match status" value="1"/>
</dbReference>
<dbReference type="PANTHER" id="PTHR22981">
    <property type="entry name" value="3-HYDROXYISOBUTYRATE DEHYDROGENASE-RELATED"/>
    <property type="match status" value="1"/>
</dbReference>
<comment type="caution">
    <text evidence="8">The sequence shown here is derived from an EMBL/GenBank/DDBJ whole genome shotgun (WGS) entry which is preliminary data.</text>
</comment>
<evidence type="ECO:0000256" key="4">
    <source>
        <dbReference type="ARBA" id="ARBA00023027"/>
    </source>
</evidence>
<evidence type="ECO:0000313" key="9">
    <source>
        <dbReference type="Proteomes" id="UP001201549"/>
    </source>
</evidence>
<dbReference type="InterPro" id="IPR002204">
    <property type="entry name" value="3-OH-isobutyrate_DH-rel_CS"/>
</dbReference>
<name>A0ABT2FGL8_9GAMM</name>
<keyword evidence="9" id="KW-1185">Reference proteome</keyword>